<dbReference type="SUPFAM" id="SSF48264">
    <property type="entry name" value="Cytochrome P450"/>
    <property type="match status" value="1"/>
</dbReference>
<evidence type="ECO:0000256" key="1">
    <source>
        <dbReference type="ARBA" id="ARBA00010617"/>
    </source>
</evidence>
<comment type="similarity">
    <text evidence="1 5">Belongs to the cytochrome P450 family.</text>
</comment>
<evidence type="ECO:0000256" key="2">
    <source>
        <dbReference type="ARBA" id="ARBA00022723"/>
    </source>
</evidence>
<dbReference type="EMBL" id="JARKIE010000018">
    <property type="protein sequence ID" value="KAJ7701255.1"/>
    <property type="molecule type" value="Genomic_DNA"/>
</dbReference>
<dbReference type="GO" id="GO:0016705">
    <property type="term" value="F:oxidoreductase activity, acting on paired donors, with incorporation or reduction of molecular oxygen"/>
    <property type="evidence" value="ECO:0007669"/>
    <property type="project" value="InterPro"/>
</dbReference>
<sequence>LWGPDAKEFKPERWLNEITVRKFQGHRHLLSFHDGPRICLGRSFALAEFKERCRFRFLNQPYHGGQSTVIRSPEGDCHPTASCTVICIKPATYPFKQVSGCSVATLQPRVLEVFV</sequence>
<keyword evidence="5" id="KW-0503">Monooxygenase</keyword>
<keyword evidence="7" id="KW-1185">Reference proteome</keyword>
<keyword evidence="3 5" id="KW-0560">Oxidoreductase</keyword>
<dbReference type="GO" id="GO:0020037">
    <property type="term" value="F:heme binding"/>
    <property type="evidence" value="ECO:0007669"/>
    <property type="project" value="InterPro"/>
</dbReference>
<evidence type="ECO:0000313" key="6">
    <source>
        <dbReference type="EMBL" id="KAJ7701255.1"/>
    </source>
</evidence>
<organism evidence="6 7">
    <name type="scientific">Mycena rosella</name>
    <name type="common">Pink bonnet</name>
    <name type="synonym">Agaricus rosellus</name>
    <dbReference type="NCBI Taxonomy" id="1033263"/>
    <lineage>
        <taxon>Eukaryota</taxon>
        <taxon>Fungi</taxon>
        <taxon>Dikarya</taxon>
        <taxon>Basidiomycota</taxon>
        <taxon>Agaricomycotina</taxon>
        <taxon>Agaricomycetes</taxon>
        <taxon>Agaricomycetidae</taxon>
        <taxon>Agaricales</taxon>
        <taxon>Marasmiineae</taxon>
        <taxon>Mycenaceae</taxon>
        <taxon>Mycena</taxon>
    </lineage>
</organism>
<dbReference type="PANTHER" id="PTHR24296">
    <property type="entry name" value="CYTOCHROME P450"/>
    <property type="match status" value="1"/>
</dbReference>
<evidence type="ECO:0000256" key="5">
    <source>
        <dbReference type="RuleBase" id="RU000461"/>
    </source>
</evidence>
<dbReference type="Pfam" id="PF00067">
    <property type="entry name" value="p450"/>
    <property type="match status" value="1"/>
</dbReference>
<reference evidence="6" key="1">
    <citation type="submission" date="2023-03" db="EMBL/GenBank/DDBJ databases">
        <title>Massive genome expansion in bonnet fungi (Mycena s.s.) driven by repeated elements and novel gene families across ecological guilds.</title>
        <authorList>
            <consortium name="Lawrence Berkeley National Laboratory"/>
            <person name="Harder C.B."/>
            <person name="Miyauchi S."/>
            <person name="Viragh M."/>
            <person name="Kuo A."/>
            <person name="Thoen E."/>
            <person name="Andreopoulos B."/>
            <person name="Lu D."/>
            <person name="Skrede I."/>
            <person name="Drula E."/>
            <person name="Henrissat B."/>
            <person name="Morin E."/>
            <person name="Kohler A."/>
            <person name="Barry K."/>
            <person name="LaButti K."/>
            <person name="Morin E."/>
            <person name="Salamov A."/>
            <person name="Lipzen A."/>
            <person name="Mereny Z."/>
            <person name="Hegedus B."/>
            <person name="Baldrian P."/>
            <person name="Stursova M."/>
            <person name="Weitz H."/>
            <person name="Taylor A."/>
            <person name="Grigoriev I.V."/>
            <person name="Nagy L.G."/>
            <person name="Martin F."/>
            <person name="Kauserud H."/>
        </authorList>
    </citation>
    <scope>NUCLEOTIDE SEQUENCE</scope>
    <source>
        <strain evidence="6">CBHHK067</strain>
    </source>
</reference>
<evidence type="ECO:0000256" key="3">
    <source>
        <dbReference type="ARBA" id="ARBA00023002"/>
    </source>
</evidence>
<dbReference type="InterPro" id="IPR036396">
    <property type="entry name" value="Cyt_P450_sf"/>
</dbReference>
<dbReference type="GO" id="GO:0005506">
    <property type="term" value="F:iron ion binding"/>
    <property type="evidence" value="ECO:0007669"/>
    <property type="project" value="InterPro"/>
</dbReference>
<dbReference type="AlphaFoldDB" id="A0AAD7DXF0"/>
<dbReference type="Gene3D" id="1.10.630.10">
    <property type="entry name" value="Cytochrome P450"/>
    <property type="match status" value="1"/>
</dbReference>
<dbReference type="GO" id="GO:0006629">
    <property type="term" value="P:lipid metabolic process"/>
    <property type="evidence" value="ECO:0007669"/>
    <property type="project" value="UniProtKB-ARBA"/>
</dbReference>
<comment type="caution">
    <text evidence="6">The sequence shown here is derived from an EMBL/GenBank/DDBJ whole genome shotgun (WGS) entry which is preliminary data.</text>
</comment>
<evidence type="ECO:0000256" key="4">
    <source>
        <dbReference type="ARBA" id="ARBA00023004"/>
    </source>
</evidence>
<dbReference type="Proteomes" id="UP001221757">
    <property type="component" value="Unassembled WGS sequence"/>
</dbReference>
<keyword evidence="4 5" id="KW-0408">Iron</keyword>
<dbReference type="PROSITE" id="PS00086">
    <property type="entry name" value="CYTOCHROME_P450"/>
    <property type="match status" value="1"/>
</dbReference>
<accession>A0AAD7DXF0</accession>
<gene>
    <name evidence="6" type="ORF">B0H17DRAFT_924748</name>
</gene>
<feature type="non-terminal residue" evidence="6">
    <location>
        <position position="1"/>
    </location>
</feature>
<keyword evidence="5" id="KW-0349">Heme</keyword>
<dbReference type="InterPro" id="IPR001128">
    <property type="entry name" value="Cyt_P450"/>
</dbReference>
<proteinExistence type="inferred from homology"/>
<evidence type="ECO:0008006" key="8">
    <source>
        <dbReference type="Google" id="ProtNLM"/>
    </source>
</evidence>
<protein>
    <recommendedName>
        <fullName evidence="8">Cytochrome P450</fullName>
    </recommendedName>
</protein>
<name>A0AAD7DXF0_MYCRO</name>
<dbReference type="GO" id="GO:0004497">
    <property type="term" value="F:monooxygenase activity"/>
    <property type="evidence" value="ECO:0007669"/>
    <property type="project" value="UniProtKB-KW"/>
</dbReference>
<keyword evidence="2 5" id="KW-0479">Metal-binding</keyword>
<evidence type="ECO:0000313" key="7">
    <source>
        <dbReference type="Proteomes" id="UP001221757"/>
    </source>
</evidence>
<dbReference type="InterPro" id="IPR017972">
    <property type="entry name" value="Cyt_P450_CS"/>
</dbReference>